<name>A0ABP8NXQ2_9NOCA</name>
<evidence type="ECO:0000256" key="5">
    <source>
        <dbReference type="SAM" id="Phobius"/>
    </source>
</evidence>
<proteinExistence type="predicted"/>
<feature type="transmembrane region" description="Helical" evidence="5">
    <location>
        <begin position="163"/>
        <end position="180"/>
    </location>
</feature>
<dbReference type="SUPFAM" id="SSF144091">
    <property type="entry name" value="Rhomboid-like"/>
    <property type="match status" value="1"/>
</dbReference>
<feature type="transmembrane region" description="Helical" evidence="5">
    <location>
        <begin position="138"/>
        <end position="156"/>
    </location>
</feature>
<evidence type="ECO:0000256" key="4">
    <source>
        <dbReference type="ARBA" id="ARBA00023136"/>
    </source>
</evidence>
<reference evidence="7" key="1">
    <citation type="journal article" date="2019" name="Int. J. Syst. Evol. Microbiol.">
        <title>The Global Catalogue of Microorganisms (GCM) 10K type strain sequencing project: providing services to taxonomists for standard genome sequencing and annotation.</title>
        <authorList>
            <consortium name="The Broad Institute Genomics Platform"/>
            <consortium name="The Broad Institute Genome Sequencing Center for Infectious Disease"/>
            <person name="Wu L."/>
            <person name="Ma J."/>
        </authorList>
    </citation>
    <scope>NUCLEOTIDE SEQUENCE [LARGE SCALE GENOMIC DNA]</scope>
    <source>
        <strain evidence="7">JCM 32206</strain>
    </source>
</reference>
<dbReference type="RefSeq" id="WP_345342528.1">
    <property type="nucleotide sequence ID" value="NZ_BAABFB010000021.1"/>
</dbReference>
<sequence>MAIGARLRPGAHAVWAYIRRAPGTFIWLAILLVTTVVARILPDHVLNEVLGNRSTNLHHLEEDPVRVLVTSAFWLAGGPWVSYLVLYNIFHVPAERWLGTLRWLVVCVIAHVGATYLSEGVLYWAIQHDDAPASAVNTLDVGVSYALAGVVGVLVYRIATPWRYLYAFGVVVFFLVPVLANQTFTDVGHLTAALLGFACYPLTLGRPGVWDPVAAVRSLRRRPQPAE</sequence>
<dbReference type="EMBL" id="BAABFB010000021">
    <property type="protein sequence ID" value="GAA4473949.1"/>
    <property type="molecule type" value="Genomic_DNA"/>
</dbReference>
<evidence type="ECO:0000256" key="2">
    <source>
        <dbReference type="ARBA" id="ARBA00022692"/>
    </source>
</evidence>
<evidence type="ECO:0000256" key="3">
    <source>
        <dbReference type="ARBA" id="ARBA00022989"/>
    </source>
</evidence>
<evidence type="ECO:0000313" key="6">
    <source>
        <dbReference type="EMBL" id="GAA4473949.1"/>
    </source>
</evidence>
<keyword evidence="3 5" id="KW-1133">Transmembrane helix</keyword>
<organism evidence="6 7">
    <name type="scientific">Rhodococcus olei</name>
    <dbReference type="NCBI Taxonomy" id="2161675"/>
    <lineage>
        <taxon>Bacteria</taxon>
        <taxon>Bacillati</taxon>
        <taxon>Actinomycetota</taxon>
        <taxon>Actinomycetes</taxon>
        <taxon>Mycobacteriales</taxon>
        <taxon>Nocardiaceae</taxon>
        <taxon>Rhodococcus</taxon>
    </lineage>
</organism>
<evidence type="ECO:0000256" key="1">
    <source>
        <dbReference type="ARBA" id="ARBA00004141"/>
    </source>
</evidence>
<keyword evidence="7" id="KW-1185">Reference proteome</keyword>
<keyword evidence="4 5" id="KW-0472">Membrane</keyword>
<dbReference type="InterPro" id="IPR035952">
    <property type="entry name" value="Rhomboid-like_sf"/>
</dbReference>
<accession>A0ABP8NXQ2</accession>
<dbReference type="Proteomes" id="UP001501183">
    <property type="component" value="Unassembled WGS sequence"/>
</dbReference>
<feature type="transmembrane region" description="Helical" evidence="5">
    <location>
        <begin position="67"/>
        <end position="89"/>
    </location>
</feature>
<gene>
    <name evidence="6" type="ORF">GCM10023094_08650</name>
</gene>
<feature type="transmembrane region" description="Helical" evidence="5">
    <location>
        <begin position="101"/>
        <end position="126"/>
    </location>
</feature>
<dbReference type="InterPro" id="IPR046862">
    <property type="entry name" value="Rhomboid_2"/>
</dbReference>
<evidence type="ECO:0000313" key="7">
    <source>
        <dbReference type="Proteomes" id="UP001501183"/>
    </source>
</evidence>
<keyword evidence="2 5" id="KW-0812">Transmembrane</keyword>
<dbReference type="Pfam" id="PF20401">
    <property type="entry name" value="Rhomboid_2"/>
    <property type="match status" value="1"/>
</dbReference>
<feature type="transmembrane region" description="Helical" evidence="5">
    <location>
        <begin position="21"/>
        <end position="41"/>
    </location>
</feature>
<comment type="subcellular location">
    <subcellularLocation>
        <location evidence="1">Membrane</location>
        <topology evidence="1">Multi-pass membrane protein</topology>
    </subcellularLocation>
</comment>
<protein>
    <submittedName>
        <fullName evidence="6">Membrane protein</fullName>
    </submittedName>
</protein>
<comment type="caution">
    <text evidence="6">The sequence shown here is derived from an EMBL/GenBank/DDBJ whole genome shotgun (WGS) entry which is preliminary data.</text>
</comment>